<organism evidence="2 3">
    <name type="scientific">Dryocola boscaweniae</name>
    <dbReference type="NCBI Taxonomy" id="2925397"/>
    <lineage>
        <taxon>Bacteria</taxon>
        <taxon>Pseudomonadati</taxon>
        <taxon>Pseudomonadota</taxon>
        <taxon>Gammaproteobacteria</taxon>
        <taxon>Enterobacterales</taxon>
        <taxon>Enterobacteriaceae</taxon>
        <taxon>Dryocola</taxon>
    </lineage>
</organism>
<dbReference type="RefSeq" id="WP_271122994.1">
    <property type="nucleotide sequence ID" value="NZ_JALHAN010000064.1"/>
</dbReference>
<proteinExistence type="predicted"/>
<protein>
    <submittedName>
        <fullName evidence="2">Lipoprotein</fullName>
    </submittedName>
</protein>
<name>A0A9X2W7Q3_9ENTR</name>
<dbReference type="Proteomes" id="UP001150641">
    <property type="component" value="Unassembled WGS sequence"/>
</dbReference>
<evidence type="ECO:0000313" key="3">
    <source>
        <dbReference type="Proteomes" id="UP001150641"/>
    </source>
</evidence>
<evidence type="ECO:0000313" key="2">
    <source>
        <dbReference type="EMBL" id="MCT4702182.1"/>
    </source>
</evidence>
<dbReference type="InterPro" id="IPR025596">
    <property type="entry name" value="YedD"/>
</dbReference>
<dbReference type="NCBIfam" id="NF007705">
    <property type="entry name" value="PRK10397.1"/>
    <property type="match status" value="1"/>
</dbReference>
<dbReference type="Pfam" id="PF13987">
    <property type="entry name" value="YedD"/>
    <property type="match status" value="1"/>
</dbReference>
<keyword evidence="2" id="KW-0449">Lipoprotein</keyword>
<dbReference type="AlphaFoldDB" id="A0A9X2W7Q3"/>
<dbReference type="PROSITE" id="PS51257">
    <property type="entry name" value="PROKAR_LIPOPROTEIN"/>
    <property type="match status" value="1"/>
</dbReference>
<feature type="signal peptide" evidence="1">
    <location>
        <begin position="1"/>
        <end position="19"/>
    </location>
</feature>
<comment type="caution">
    <text evidence="2">The sequence shown here is derived from an EMBL/GenBank/DDBJ whole genome shotgun (WGS) entry which is preliminary data.</text>
</comment>
<evidence type="ECO:0000256" key="1">
    <source>
        <dbReference type="SAM" id="SignalP"/>
    </source>
</evidence>
<reference evidence="2" key="1">
    <citation type="submission" date="2022-03" db="EMBL/GenBank/DDBJ databases">
        <title>Proposal of a novel genus Dryocolo and two novel species.</title>
        <authorList>
            <person name="Maddock D.W."/>
            <person name="Brady C.L."/>
            <person name="Denman S."/>
            <person name="Arnold D."/>
        </authorList>
    </citation>
    <scope>NUCLEOTIDE SEQUENCE</scope>
    <source>
        <strain evidence="2">H6W4</strain>
    </source>
</reference>
<accession>A0A9X2W7Q3</accession>
<keyword evidence="3" id="KW-1185">Reference proteome</keyword>
<gene>
    <name evidence="2" type="ORF">MUA00_10295</name>
</gene>
<dbReference type="EMBL" id="JALHAP010000077">
    <property type="protein sequence ID" value="MCT4702182.1"/>
    <property type="molecule type" value="Genomic_DNA"/>
</dbReference>
<feature type="chain" id="PRO_5040832231" evidence="1">
    <location>
        <begin position="20"/>
        <end position="137"/>
    </location>
</feature>
<keyword evidence="1" id="KW-0732">Signal</keyword>
<dbReference type="Gene3D" id="2.40.128.500">
    <property type="entry name" value="YedD-like protein"/>
    <property type="match status" value="1"/>
</dbReference>
<sequence length="137" mass="15249">MKKIVVLAVLLALSGCVQVDDYREVVKAPAPAGLAGYWQTQGPQSEMVSPEAIATLVVTPQGDTLDCRQWQRVIALPGKLMLRSDSLYNVTAKREVYDIEREGETLEYAGMTLKRVDRPTQECADYLEKNPLPTPLR</sequence>
<dbReference type="InterPro" id="IPR038624">
    <property type="entry name" value="YedD-like_sf"/>
</dbReference>